<evidence type="ECO:0000313" key="2">
    <source>
        <dbReference type="Proteomes" id="UP001448207"/>
    </source>
</evidence>
<dbReference type="Proteomes" id="UP001448207">
    <property type="component" value="Unassembled WGS sequence"/>
</dbReference>
<evidence type="ECO:0000313" key="1">
    <source>
        <dbReference type="EMBL" id="KAL0092321.1"/>
    </source>
</evidence>
<accession>A0ABR3B8L1</accession>
<gene>
    <name evidence="1" type="ORF">J3Q64DRAFT_1718582</name>
</gene>
<reference evidence="1 2" key="1">
    <citation type="submission" date="2024-04" db="EMBL/GenBank/DDBJ databases">
        <title>Symmetric and asymmetric DNA N6-adenine methylation regulates different biological responses in Mucorales.</title>
        <authorList>
            <consortium name="Lawrence Berkeley National Laboratory"/>
            <person name="Lax C."/>
            <person name="Mondo S.J."/>
            <person name="Osorio-Concepcion M."/>
            <person name="Muszewska A."/>
            <person name="Corrochano-Luque M."/>
            <person name="Gutierrez G."/>
            <person name="Riley R."/>
            <person name="Lipzen A."/>
            <person name="Guo J."/>
            <person name="Hundley H."/>
            <person name="Amirebrahimi M."/>
            <person name="Ng V."/>
            <person name="Lorenzo-Gutierrez D."/>
            <person name="Binder U."/>
            <person name="Yang J."/>
            <person name="Song Y."/>
            <person name="Canovas D."/>
            <person name="Navarro E."/>
            <person name="Freitag M."/>
            <person name="Gabaldon T."/>
            <person name="Grigoriev I.V."/>
            <person name="Corrochano L.M."/>
            <person name="Nicolas F.E."/>
            <person name="Garre V."/>
        </authorList>
    </citation>
    <scope>NUCLEOTIDE SEQUENCE [LARGE SCALE GENOMIC DNA]</scope>
    <source>
        <strain evidence="1 2">L51</strain>
    </source>
</reference>
<dbReference type="EMBL" id="JBCLYO010000002">
    <property type="protein sequence ID" value="KAL0092321.1"/>
    <property type="molecule type" value="Genomic_DNA"/>
</dbReference>
<keyword evidence="2" id="KW-1185">Reference proteome</keyword>
<sequence length="261" mass="29648">MGNPAVGHFIAIEVNPTSIKLETLLGVDSTPVNVALCYSVSPGKVFHLISRRKTLLEEPHFLKRHVLYETGKPIDPKLFHKVRIAPIILFTDDTSGNRSKQYNPYKSWSMKCAALSYEKRYSIENIHFLSVIPKKKRASGMSLLPTIVEDFKRLENGLMMFSTQDNENVLVASPLLWVEADTPCHSELCGLRASTWLYPCRKCYVVLQRTTEKLKDEVHYMGRHDSRTKEHYLIAASTLDRSYTVPDAPLTGKTFKASKDC</sequence>
<organism evidence="1 2">
    <name type="scientific">Phycomyces blakesleeanus</name>
    <dbReference type="NCBI Taxonomy" id="4837"/>
    <lineage>
        <taxon>Eukaryota</taxon>
        <taxon>Fungi</taxon>
        <taxon>Fungi incertae sedis</taxon>
        <taxon>Mucoromycota</taxon>
        <taxon>Mucoromycotina</taxon>
        <taxon>Mucoromycetes</taxon>
        <taxon>Mucorales</taxon>
        <taxon>Phycomycetaceae</taxon>
        <taxon>Phycomyces</taxon>
    </lineage>
</organism>
<protein>
    <recommendedName>
        <fullName evidence="3">C2H2-type domain-containing protein</fullName>
    </recommendedName>
</protein>
<name>A0ABR3B8L1_PHYBL</name>
<proteinExistence type="predicted"/>
<evidence type="ECO:0008006" key="3">
    <source>
        <dbReference type="Google" id="ProtNLM"/>
    </source>
</evidence>
<comment type="caution">
    <text evidence="1">The sequence shown here is derived from an EMBL/GenBank/DDBJ whole genome shotgun (WGS) entry which is preliminary data.</text>
</comment>